<evidence type="ECO:0000256" key="1">
    <source>
        <dbReference type="SAM" id="MobiDB-lite"/>
    </source>
</evidence>
<gene>
    <name evidence="2" type="primary">Necator_chrIV.g15379</name>
    <name evidence="2" type="ORF">RB195_002084</name>
</gene>
<proteinExistence type="predicted"/>
<sequence length="118" mass="12889">MRAKSAREMRSSGHIMLFLLSVPHLPGKASNPSMLEEGFPTGMQAAPQQQQGVVTQPSSRPSGAPPPQQAQRPTYPLGSASQPTQYTYSIGQTAGFQQQQAAQTAVYQQQMYQRQQQV</sequence>
<accession>A0ABR1DHH5</accession>
<dbReference type="Proteomes" id="UP001303046">
    <property type="component" value="Unassembled WGS sequence"/>
</dbReference>
<name>A0ABR1DHH5_NECAM</name>
<comment type="caution">
    <text evidence="2">The sequence shown here is derived from an EMBL/GenBank/DDBJ whole genome shotgun (WGS) entry which is preliminary data.</text>
</comment>
<feature type="region of interest" description="Disordered" evidence="1">
    <location>
        <begin position="26"/>
        <end position="86"/>
    </location>
</feature>
<evidence type="ECO:0000313" key="3">
    <source>
        <dbReference type="Proteomes" id="UP001303046"/>
    </source>
</evidence>
<keyword evidence="3" id="KW-1185">Reference proteome</keyword>
<reference evidence="2 3" key="1">
    <citation type="submission" date="2023-08" db="EMBL/GenBank/DDBJ databases">
        <title>A Necator americanus chromosomal reference genome.</title>
        <authorList>
            <person name="Ilik V."/>
            <person name="Petrzelkova K.J."/>
            <person name="Pardy F."/>
            <person name="Fuh T."/>
            <person name="Niatou-Singa F.S."/>
            <person name="Gouil Q."/>
            <person name="Baker L."/>
            <person name="Ritchie M.E."/>
            <person name="Jex A.R."/>
            <person name="Gazzola D."/>
            <person name="Li H."/>
            <person name="Toshio Fujiwara R."/>
            <person name="Zhan B."/>
            <person name="Aroian R.V."/>
            <person name="Pafco B."/>
            <person name="Schwarz E.M."/>
        </authorList>
    </citation>
    <scope>NUCLEOTIDE SEQUENCE [LARGE SCALE GENOMIC DNA]</scope>
    <source>
        <strain evidence="2 3">Aroian</strain>
        <tissue evidence="2">Whole animal</tissue>
    </source>
</reference>
<feature type="compositionally biased region" description="Polar residues" evidence="1">
    <location>
        <begin position="46"/>
        <end position="61"/>
    </location>
</feature>
<organism evidence="2 3">
    <name type="scientific">Necator americanus</name>
    <name type="common">Human hookworm</name>
    <dbReference type="NCBI Taxonomy" id="51031"/>
    <lineage>
        <taxon>Eukaryota</taxon>
        <taxon>Metazoa</taxon>
        <taxon>Ecdysozoa</taxon>
        <taxon>Nematoda</taxon>
        <taxon>Chromadorea</taxon>
        <taxon>Rhabditida</taxon>
        <taxon>Rhabditina</taxon>
        <taxon>Rhabditomorpha</taxon>
        <taxon>Strongyloidea</taxon>
        <taxon>Ancylostomatidae</taxon>
        <taxon>Bunostominae</taxon>
        <taxon>Necator</taxon>
    </lineage>
</organism>
<protein>
    <submittedName>
        <fullName evidence="2">Uncharacterized protein</fullName>
    </submittedName>
</protein>
<evidence type="ECO:0000313" key="2">
    <source>
        <dbReference type="EMBL" id="KAK6749859.1"/>
    </source>
</evidence>
<dbReference type="EMBL" id="JAVFWL010000004">
    <property type="protein sequence ID" value="KAK6749859.1"/>
    <property type="molecule type" value="Genomic_DNA"/>
</dbReference>